<dbReference type="RefSeq" id="WP_391937823.1">
    <property type="nucleotide sequence ID" value="NZ_JBIBSM010000033.1"/>
</dbReference>
<comment type="caution">
    <text evidence="3">The sequence shown here is derived from an EMBL/GenBank/DDBJ whole genome shotgun (WGS) entry which is preliminary data.</text>
</comment>
<sequence length="196" mass="20795">MWQIVLYVNPLSVSLFVLSAALVSMLLTRWIASAPAERARVARILFFASLAVVLVATIMPTQLPGSGSRYISLTPGGAFFGSEIEGMYPMERRMATATSIANAAMFVPLAVFWYAAAKRSSGLRVLFGGFSLSVGIELVQLVMNAGRVVDVDDVFFNTAGALIGVLVAGASARWVGKGPKGGRHRVDASEGVAARR</sequence>
<dbReference type="Proteomes" id="UP001603013">
    <property type="component" value="Unassembled WGS sequence"/>
</dbReference>
<keyword evidence="1" id="KW-1133">Transmembrane helix</keyword>
<organism evidence="3 4">
    <name type="scientific">Streptomyces lateritius</name>
    <dbReference type="NCBI Taxonomy" id="67313"/>
    <lineage>
        <taxon>Bacteria</taxon>
        <taxon>Bacillati</taxon>
        <taxon>Actinomycetota</taxon>
        <taxon>Actinomycetes</taxon>
        <taxon>Kitasatosporales</taxon>
        <taxon>Streptomycetaceae</taxon>
        <taxon>Streptomyces</taxon>
    </lineage>
</organism>
<dbReference type="PANTHER" id="PTHR36834">
    <property type="entry name" value="MEMBRANE PROTEIN-RELATED"/>
    <property type="match status" value="1"/>
</dbReference>
<evidence type="ECO:0000259" key="2">
    <source>
        <dbReference type="Pfam" id="PF04892"/>
    </source>
</evidence>
<dbReference type="EMBL" id="JBIBSM010000033">
    <property type="protein sequence ID" value="MFF8281066.1"/>
    <property type="molecule type" value="Genomic_DNA"/>
</dbReference>
<dbReference type="Pfam" id="PF04892">
    <property type="entry name" value="VanZ"/>
    <property type="match status" value="1"/>
</dbReference>
<feature type="domain" description="VanZ-like" evidence="2">
    <location>
        <begin position="49"/>
        <end position="168"/>
    </location>
</feature>
<keyword evidence="4" id="KW-1185">Reference proteome</keyword>
<dbReference type="InterPro" id="IPR053150">
    <property type="entry name" value="Teicoplanin_resist-assoc"/>
</dbReference>
<feature type="transmembrane region" description="Helical" evidence="1">
    <location>
        <begin position="123"/>
        <end position="142"/>
    </location>
</feature>
<feature type="transmembrane region" description="Helical" evidence="1">
    <location>
        <begin position="44"/>
        <end position="63"/>
    </location>
</feature>
<reference evidence="3 4" key="1">
    <citation type="submission" date="2024-10" db="EMBL/GenBank/DDBJ databases">
        <title>The Natural Products Discovery Center: Release of the First 8490 Sequenced Strains for Exploring Actinobacteria Biosynthetic Diversity.</title>
        <authorList>
            <person name="Kalkreuter E."/>
            <person name="Kautsar S.A."/>
            <person name="Yang D."/>
            <person name="Bader C.D."/>
            <person name="Teijaro C.N."/>
            <person name="Fluegel L."/>
            <person name="Davis C.M."/>
            <person name="Simpson J.R."/>
            <person name="Lauterbach L."/>
            <person name="Steele A.D."/>
            <person name="Gui C."/>
            <person name="Meng S."/>
            <person name="Li G."/>
            <person name="Viehrig K."/>
            <person name="Ye F."/>
            <person name="Su P."/>
            <person name="Kiefer A.F."/>
            <person name="Nichols A."/>
            <person name="Cepeda A.J."/>
            <person name="Yan W."/>
            <person name="Fan B."/>
            <person name="Jiang Y."/>
            <person name="Adhikari A."/>
            <person name="Zheng C.-J."/>
            <person name="Schuster L."/>
            <person name="Cowan T.M."/>
            <person name="Smanski M.J."/>
            <person name="Chevrette M.G."/>
            <person name="De Carvalho L.P.S."/>
            <person name="Shen B."/>
        </authorList>
    </citation>
    <scope>NUCLEOTIDE SEQUENCE [LARGE SCALE GENOMIC DNA]</scope>
    <source>
        <strain evidence="3 4">NPDC015755</strain>
    </source>
</reference>
<accession>A0ABW6YNS8</accession>
<feature type="transmembrane region" description="Helical" evidence="1">
    <location>
        <begin position="154"/>
        <end position="175"/>
    </location>
</feature>
<dbReference type="InterPro" id="IPR006976">
    <property type="entry name" value="VanZ-like"/>
</dbReference>
<protein>
    <submittedName>
        <fullName evidence="3">VanZ family protein</fullName>
    </submittedName>
</protein>
<feature type="transmembrane region" description="Helical" evidence="1">
    <location>
        <begin position="12"/>
        <end position="32"/>
    </location>
</feature>
<keyword evidence="1" id="KW-0472">Membrane</keyword>
<dbReference type="PANTHER" id="PTHR36834:SF1">
    <property type="entry name" value="INTEGRAL MEMBRANE PROTEIN"/>
    <property type="match status" value="1"/>
</dbReference>
<feature type="transmembrane region" description="Helical" evidence="1">
    <location>
        <begin position="94"/>
        <end position="116"/>
    </location>
</feature>
<name>A0ABW6YNS8_9ACTN</name>
<evidence type="ECO:0000313" key="3">
    <source>
        <dbReference type="EMBL" id="MFF8281066.1"/>
    </source>
</evidence>
<evidence type="ECO:0000256" key="1">
    <source>
        <dbReference type="SAM" id="Phobius"/>
    </source>
</evidence>
<keyword evidence="1" id="KW-0812">Transmembrane</keyword>
<gene>
    <name evidence="3" type="ORF">ACF05T_34305</name>
</gene>
<evidence type="ECO:0000313" key="4">
    <source>
        <dbReference type="Proteomes" id="UP001603013"/>
    </source>
</evidence>
<proteinExistence type="predicted"/>